<sequence length="177" mass="19254">MEITRTETADGAVSFDYSGLGFVLPPGSGHDSPQKKSLSWDLRFHPEGVDALVVFSWMGDNQVGEGLDFAGVDDLAAKTSKALEEKGWSVARQPITVQGAREATSLTWVEPATEDTRQEFPGIDRFACTVAMVLGKNGYYYEATYCFGEGDAAAEAMVDESIKSLRIDVGYPGNRER</sequence>
<proteinExistence type="predicted"/>
<evidence type="ECO:0000313" key="1">
    <source>
        <dbReference type="EMBL" id="RRD03542.1"/>
    </source>
</evidence>
<dbReference type="OrthoDB" id="8183309at2"/>
<dbReference type="RefSeq" id="WP_124845634.1">
    <property type="nucleotide sequence ID" value="NZ_RQZG01000018.1"/>
</dbReference>
<dbReference type="EMBL" id="RQZG01000018">
    <property type="protein sequence ID" value="RRD03542.1"/>
    <property type="molecule type" value="Genomic_DNA"/>
</dbReference>
<dbReference type="AlphaFoldDB" id="A0A3P1T253"/>
<accession>A0A3P1T253</accession>
<dbReference type="Proteomes" id="UP000280819">
    <property type="component" value="Unassembled WGS sequence"/>
</dbReference>
<organism evidence="1 2">
    <name type="scientific">Arachnia propionica</name>
    <dbReference type="NCBI Taxonomy" id="1750"/>
    <lineage>
        <taxon>Bacteria</taxon>
        <taxon>Bacillati</taxon>
        <taxon>Actinomycetota</taxon>
        <taxon>Actinomycetes</taxon>
        <taxon>Propionibacteriales</taxon>
        <taxon>Propionibacteriaceae</taxon>
        <taxon>Arachnia</taxon>
    </lineage>
</organism>
<name>A0A3P1T253_9ACTN</name>
<comment type="caution">
    <text evidence="1">The sequence shown here is derived from an EMBL/GenBank/DDBJ whole genome shotgun (WGS) entry which is preliminary data.</text>
</comment>
<protein>
    <submittedName>
        <fullName evidence="1">Uncharacterized protein</fullName>
    </submittedName>
</protein>
<gene>
    <name evidence="1" type="ORF">EII34_13185</name>
</gene>
<reference evidence="1 2" key="1">
    <citation type="submission" date="2018-11" db="EMBL/GenBank/DDBJ databases">
        <title>Genomes From Bacteria Associated with the Canine Oral Cavity: a Test Case for Automated Genome-Based Taxonomic Assignment.</title>
        <authorList>
            <person name="Coil D.A."/>
            <person name="Jospin G."/>
            <person name="Darling A.E."/>
            <person name="Wallis C."/>
            <person name="Davis I.J."/>
            <person name="Harris S."/>
            <person name="Eisen J.A."/>
            <person name="Holcombe L.J."/>
            <person name="O'Flynn C."/>
        </authorList>
    </citation>
    <scope>NUCLEOTIDE SEQUENCE [LARGE SCALE GENOMIC DNA]</scope>
    <source>
        <strain evidence="1 2">OH887_COT-365</strain>
    </source>
</reference>
<evidence type="ECO:0000313" key="2">
    <source>
        <dbReference type="Proteomes" id="UP000280819"/>
    </source>
</evidence>